<evidence type="ECO:0000313" key="1">
    <source>
        <dbReference type="EMBL" id="KYD10368.1"/>
    </source>
</evidence>
<accession>A0A150LDF0</accession>
<dbReference type="Proteomes" id="UP000075683">
    <property type="component" value="Unassembled WGS sequence"/>
</dbReference>
<evidence type="ECO:0000313" key="2">
    <source>
        <dbReference type="Proteomes" id="UP000075683"/>
    </source>
</evidence>
<dbReference type="EMBL" id="LQYT01000119">
    <property type="protein sequence ID" value="KYD10368.1"/>
    <property type="molecule type" value="Genomic_DNA"/>
</dbReference>
<sequence length="56" mass="6344">MAFSPAFRKGGISLFSPFSEEGSFLSGNPRSRYHRRAGSRVSFKMTAFDEHDCRRA</sequence>
<organism evidence="1 2">
    <name type="scientific">Caldibacillus debilis</name>
    <dbReference type="NCBI Taxonomy" id="301148"/>
    <lineage>
        <taxon>Bacteria</taxon>
        <taxon>Bacillati</taxon>
        <taxon>Bacillota</taxon>
        <taxon>Bacilli</taxon>
        <taxon>Bacillales</taxon>
        <taxon>Bacillaceae</taxon>
        <taxon>Caldibacillus</taxon>
    </lineage>
</organism>
<gene>
    <name evidence="1" type="ORF">B4135_3543</name>
</gene>
<dbReference type="AlphaFoldDB" id="A0A150LDF0"/>
<name>A0A150LDF0_9BACI</name>
<protein>
    <submittedName>
        <fullName evidence="1">Uncharacterized protein</fullName>
    </submittedName>
</protein>
<comment type="caution">
    <text evidence="1">The sequence shown here is derived from an EMBL/GenBank/DDBJ whole genome shotgun (WGS) entry which is preliminary data.</text>
</comment>
<reference evidence="1 2" key="1">
    <citation type="submission" date="2016-01" db="EMBL/GenBank/DDBJ databases">
        <title>Draft Genome Sequences of Seven Thermophilic Sporeformers Isolated from Foods.</title>
        <authorList>
            <person name="Berendsen E.M."/>
            <person name="Wells-Bennik M.H."/>
            <person name="Krawcyk A.O."/>
            <person name="De Jong A."/>
            <person name="Holsappel S."/>
            <person name="Eijlander R.T."/>
            <person name="Kuipers O.P."/>
        </authorList>
    </citation>
    <scope>NUCLEOTIDE SEQUENCE [LARGE SCALE GENOMIC DNA]</scope>
    <source>
        <strain evidence="1 2">B4135</strain>
    </source>
</reference>
<dbReference type="STRING" id="301148.B4135_3543"/>
<proteinExistence type="predicted"/>